<evidence type="ECO:0000256" key="6">
    <source>
        <dbReference type="PIRSR" id="PIRSR000350-3"/>
    </source>
</evidence>
<comment type="similarity">
    <text evidence="1">Belongs to the class-I pyridine nucleotide-disulfide oxidoreductase family.</text>
</comment>
<dbReference type="InterPro" id="IPR001100">
    <property type="entry name" value="Pyr_nuc-diS_OxRdtase"/>
</dbReference>
<comment type="caution">
    <text evidence="9">The sequence shown here is derived from an EMBL/GenBank/DDBJ whole genome shotgun (WGS) entry which is preliminary data.</text>
</comment>
<protein>
    <submittedName>
        <fullName evidence="9">NAD(P)/FAD-dependent oxidoreductase</fullName>
    </submittedName>
</protein>
<dbReference type="InterPro" id="IPR023753">
    <property type="entry name" value="FAD/NAD-binding_dom"/>
</dbReference>
<dbReference type="Proteomes" id="UP000679220">
    <property type="component" value="Unassembled WGS sequence"/>
</dbReference>
<dbReference type="InterPro" id="IPR036188">
    <property type="entry name" value="FAD/NAD-bd_sf"/>
</dbReference>
<feature type="binding site" evidence="6">
    <location>
        <position position="51"/>
    </location>
    <ligand>
        <name>FAD</name>
        <dbReference type="ChEBI" id="CHEBI:57692"/>
    </ligand>
</feature>
<keyword evidence="2" id="KW-0285">Flavoprotein</keyword>
<name>A0A941F5V5_9BACT</name>
<dbReference type="InterPro" id="IPR050151">
    <property type="entry name" value="Class-I_Pyr_Nuc-Dis_Oxidored"/>
</dbReference>
<keyword evidence="6" id="KW-0547">Nucleotide-binding</keyword>
<dbReference type="GO" id="GO:0006103">
    <property type="term" value="P:2-oxoglutarate metabolic process"/>
    <property type="evidence" value="ECO:0007669"/>
    <property type="project" value="TreeGrafter"/>
</dbReference>
<gene>
    <name evidence="9" type="ORF">KDU71_15320</name>
</gene>
<accession>A0A941F5V5</accession>
<feature type="binding site" evidence="6">
    <location>
        <position position="323"/>
    </location>
    <ligand>
        <name>FAD</name>
        <dbReference type="ChEBI" id="CHEBI:57692"/>
    </ligand>
</feature>
<feature type="domain" description="Pyridine nucleotide-disulphide oxidoreductase dimerisation" evidence="7">
    <location>
        <begin position="359"/>
        <end position="466"/>
    </location>
</feature>
<dbReference type="GO" id="GO:0050660">
    <property type="term" value="F:flavin adenine dinucleotide binding"/>
    <property type="evidence" value="ECO:0007669"/>
    <property type="project" value="TreeGrafter"/>
</dbReference>
<reference evidence="9" key="1">
    <citation type="journal article" date="2018" name="Int. J. Syst. Evol. Microbiol.">
        <title>Carboxylicivirga sediminis sp. nov., isolated from coastal sediment.</title>
        <authorList>
            <person name="Wang F.Q."/>
            <person name="Ren L.H."/>
            <person name="Zou R.J."/>
            <person name="Sun Y.Z."/>
            <person name="Liu X.J."/>
            <person name="Jiang F."/>
            <person name="Liu L.J."/>
        </authorList>
    </citation>
    <scope>NUCLEOTIDE SEQUENCE</scope>
    <source>
        <strain evidence="9">JR1</strain>
    </source>
</reference>
<organism evidence="9 10">
    <name type="scientific">Carboxylicivirga sediminis</name>
    <dbReference type="NCBI Taxonomy" id="2006564"/>
    <lineage>
        <taxon>Bacteria</taxon>
        <taxon>Pseudomonadati</taxon>
        <taxon>Bacteroidota</taxon>
        <taxon>Bacteroidia</taxon>
        <taxon>Marinilabiliales</taxon>
        <taxon>Marinilabiliaceae</taxon>
        <taxon>Carboxylicivirga</taxon>
    </lineage>
</organism>
<dbReference type="PRINTS" id="PR00411">
    <property type="entry name" value="PNDRDTASEI"/>
</dbReference>
<keyword evidence="3 6" id="KW-0274">FAD</keyword>
<feature type="binding site" evidence="6">
    <location>
        <position position="278"/>
    </location>
    <ligand>
        <name>NAD(+)</name>
        <dbReference type="ChEBI" id="CHEBI:57540"/>
    </ligand>
</feature>
<dbReference type="SUPFAM" id="SSF51905">
    <property type="entry name" value="FAD/NAD(P)-binding domain"/>
    <property type="match status" value="1"/>
</dbReference>
<dbReference type="GO" id="GO:0045252">
    <property type="term" value="C:oxoglutarate dehydrogenase complex"/>
    <property type="evidence" value="ECO:0007669"/>
    <property type="project" value="TreeGrafter"/>
</dbReference>
<dbReference type="SUPFAM" id="SSF55424">
    <property type="entry name" value="FAD/NAD-linked reductases, dimerisation (C-terminal) domain"/>
    <property type="match status" value="1"/>
</dbReference>
<dbReference type="Pfam" id="PF07992">
    <property type="entry name" value="Pyr_redox_2"/>
    <property type="match status" value="1"/>
</dbReference>
<feature type="binding site" evidence="6">
    <location>
        <begin position="186"/>
        <end position="193"/>
    </location>
    <ligand>
        <name>NAD(+)</name>
        <dbReference type="ChEBI" id="CHEBI:57540"/>
    </ligand>
</feature>
<dbReference type="Pfam" id="PF02852">
    <property type="entry name" value="Pyr_redox_dim"/>
    <property type="match status" value="1"/>
</dbReference>
<dbReference type="RefSeq" id="WP_212191968.1">
    <property type="nucleotide sequence ID" value="NZ_JAGTAR010000024.1"/>
</dbReference>
<dbReference type="PIRSF" id="PIRSF000350">
    <property type="entry name" value="Mercury_reductase_MerA"/>
    <property type="match status" value="1"/>
</dbReference>
<evidence type="ECO:0000313" key="9">
    <source>
        <dbReference type="EMBL" id="MBR8536942.1"/>
    </source>
</evidence>
<dbReference type="PRINTS" id="PR00368">
    <property type="entry name" value="FADPNR"/>
</dbReference>
<dbReference type="GO" id="GO:0004148">
    <property type="term" value="F:dihydrolipoyl dehydrogenase (NADH) activity"/>
    <property type="evidence" value="ECO:0007669"/>
    <property type="project" value="TreeGrafter"/>
</dbReference>
<keyword evidence="10" id="KW-1185">Reference proteome</keyword>
<reference evidence="9" key="2">
    <citation type="submission" date="2021-04" db="EMBL/GenBank/DDBJ databases">
        <authorList>
            <person name="Zhang T."/>
            <person name="Zhang Y."/>
            <person name="Lu D."/>
            <person name="Zuo D."/>
            <person name="Du Z."/>
        </authorList>
    </citation>
    <scope>NUCLEOTIDE SEQUENCE</scope>
    <source>
        <strain evidence="9">JR1</strain>
    </source>
</reference>
<evidence type="ECO:0000256" key="4">
    <source>
        <dbReference type="ARBA" id="ARBA00023027"/>
    </source>
</evidence>
<evidence type="ECO:0000256" key="3">
    <source>
        <dbReference type="ARBA" id="ARBA00022827"/>
    </source>
</evidence>
<evidence type="ECO:0000256" key="5">
    <source>
        <dbReference type="PIRSR" id="PIRSR000350-2"/>
    </source>
</evidence>
<dbReference type="PANTHER" id="PTHR22912">
    <property type="entry name" value="DISULFIDE OXIDOREDUCTASE"/>
    <property type="match status" value="1"/>
</dbReference>
<dbReference type="EMBL" id="JAGTAR010000024">
    <property type="protein sequence ID" value="MBR8536942.1"/>
    <property type="molecule type" value="Genomic_DNA"/>
</dbReference>
<dbReference type="InterPro" id="IPR004099">
    <property type="entry name" value="Pyr_nucl-diS_OxRdtase_dimer"/>
</dbReference>
<evidence type="ECO:0000256" key="1">
    <source>
        <dbReference type="ARBA" id="ARBA00007532"/>
    </source>
</evidence>
<evidence type="ECO:0000259" key="7">
    <source>
        <dbReference type="Pfam" id="PF02852"/>
    </source>
</evidence>
<proteinExistence type="inferred from homology"/>
<dbReference type="InterPro" id="IPR016156">
    <property type="entry name" value="FAD/NAD-linked_Rdtase_dimer_sf"/>
</dbReference>
<dbReference type="PANTHER" id="PTHR22912:SF151">
    <property type="entry name" value="DIHYDROLIPOYL DEHYDROGENASE, MITOCHONDRIAL"/>
    <property type="match status" value="1"/>
</dbReference>
<feature type="active site" description="Proton acceptor" evidence="5">
    <location>
        <position position="457"/>
    </location>
</feature>
<feature type="binding site" evidence="6">
    <location>
        <begin position="149"/>
        <end position="151"/>
    </location>
    <ligand>
        <name>FAD</name>
        <dbReference type="ChEBI" id="CHEBI:57692"/>
    </ligand>
</feature>
<keyword evidence="4 6" id="KW-0520">NAD</keyword>
<evidence type="ECO:0000313" key="10">
    <source>
        <dbReference type="Proteomes" id="UP000679220"/>
    </source>
</evidence>
<dbReference type="AlphaFoldDB" id="A0A941F5V5"/>
<dbReference type="Gene3D" id="3.50.50.60">
    <property type="entry name" value="FAD/NAD(P)-binding domain"/>
    <property type="match status" value="2"/>
</dbReference>
<evidence type="ECO:0000256" key="2">
    <source>
        <dbReference type="ARBA" id="ARBA00022630"/>
    </source>
</evidence>
<feature type="domain" description="FAD/NAD(P)-binding" evidence="8">
    <location>
        <begin position="5"/>
        <end position="338"/>
    </location>
</feature>
<sequence length="496" mass="54857">MTNTYDLVVIGSGPAGFSSAIRALDYGLNVCIVEGKHLGGAGIMNGALTSKTMYELSMDYAIAARIDRGYRVSSLSVNFEKVKKTVIQAAKEKQYQMLSQIETFSPAQNKKGALTIEYGWASFVDADHIEVTGKEGTKLIKGTNFVIATGSRPRLYDGLQIDGERIITSDGILHLKEFPERMLIIGSGIIGCEFATIFSNFGQTEVHLLDRSNRVLPYEDDDVSSFVSRNLENNGVNIHHTATLRHIRKHPEHLEVVLDYHDGHSKVIEVDVALVAIGRVPNTEGLNLEKIGIELHKNGTIPIQDDCLLRDGKGTCHVYAAGDVTGHSQLYSVAEFQGRLAAEKIGDIPQYPLDYSHMSTLMFFKPEVAAVGANEKMLQQRQIPYKAAYYSNKLVNRAIAMRNTNGFVKILVSNDDEQRILGMRAAGPQASAFIVSVAHLINQGNSLHEVLKIFYPHPSIPEGIQECLRTLSGKSIYKPEAFPDLINIREWTPKKE</sequence>
<dbReference type="Gene3D" id="3.30.390.30">
    <property type="match status" value="1"/>
</dbReference>
<evidence type="ECO:0000259" key="8">
    <source>
        <dbReference type="Pfam" id="PF07992"/>
    </source>
</evidence>
<comment type="cofactor">
    <cofactor evidence="6">
        <name>FAD</name>
        <dbReference type="ChEBI" id="CHEBI:57692"/>
    </cofactor>
    <text evidence="6">Binds 1 FAD per subunit.</text>
</comment>